<dbReference type="InterPro" id="IPR000873">
    <property type="entry name" value="AMP-dep_synth/lig_dom"/>
</dbReference>
<dbReference type="PANTHER" id="PTHR43272">
    <property type="entry name" value="LONG-CHAIN-FATTY-ACID--COA LIGASE"/>
    <property type="match status" value="1"/>
</dbReference>
<dbReference type="PROSITE" id="PS00455">
    <property type="entry name" value="AMP_BINDING"/>
    <property type="match status" value="1"/>
</dbReference>
<dbReference type="Pfam" id="PF00501">
    <property type="entry name" value="AMP-binding"/>
    <property type="match status" value="1"/>
</dbReference>
<dbReference type="EMBL" id="CP093344">
    <property type="protein sequence ID" value="WOG86342.1"/>
    <property type="molecule type" value="Genomic_DNA"/>
</dbReference>
<evidence type="ECO:0000313" key="4">
    <source>
        <dbReference type="EMBL" id="WOG86342.1"/>
    </source>
</evidence>
<proteinExistence type="predicted"/>
<keyword evidence="5" id="KW-1185">Reference proteome</keyword>
<sequence length="568" mass="63431">MANIKRYIVEVEPGKPAMGPVYRSTFGVEPHIPGMESCWDIFRMSVEKYPDNPMLGHREIVDGKHGDYVWLTYKQVYDMVMKVGNAIRSCGGGRCSIYGANSEGWIISMEEYACNAQGLYCVPSYDNLGMCQCCGIFIFHAEVSIVLSEEKKITEVFKTFPKTAEYMKTIVSFGKVTSEQREEAAKLGVAIYSWNEFLVLGDGKRYELPVKKKSDICTIMYTSGTTGDPKGVLISNNSIVTIVAAVNRFLQGVNEPESIHQFYTCTIFFAVVSLKISSGGFLKNILFNAAYSFKLLGMNNGHKHEEAAPLFDKYVFDKVKQGLGGKVRLILSGAAPLENHVESYLKVVTCSHVLQGYGLTETCAGSFVSIPNEQTMLGTVGLPVPNVDARLESVPEMGYDALSSTPQDLTKEVLVDGWFHTGDIGEWQPNGAMEIVDRKKNIFKLAQGEYVAVENFENIYGLVAAIDLIWVYGNSFESYLVAVVNLNMQAIGSWSNENGLKVKQYILGELSKIGKEKKLKGFEIIRAVHLDPVPFDMDRDLITPTFKKKRPQMLKYYQNIVDSMYKKK</sequence>
<dbReference type="PANTHER" id="PTHR43272:SF3">
    <property type="entry name" value="LONG CHAIN ACYL-COA SYNTHETASE 4"/>
    <property type="match status" value="1"/>
</dbReference>
<dbReference type="GO" id="GO:0016020">
    <property type="term" value="C:membrane"/>
    <property type="evidence" value="ECO:0007669"/>
    <property type="project" value="TreeGrafter"/>
</dbReference>
<accession>A0AAF1AMU8</accession>
<dbReference type="GO" id="GO:0009698">
    <property type="term" value="P:phenylpropanoid metabolic process"/>
    <property type="evidence" value="ECO:0007669"/>
    <property type="project" value="UniProtKB-KW"/>
</dbReference>
<dbReference type="SUPFAM" id="SSF56801">
    <property type="entry name" value="Acetyl-CoA synthetase-like"/>
    <property type="match status" value="1"/>
</dbReference>
<comment type="pathway">
    <text evidence="1">Phytoalexin biosynthesis; 3,4',5-trihydroxystilbene biosynthesis; 3,4',5-trihydroxystilbene from trans-4-coumarate: step 1/2.</text>
</comment>
<dbReference type="Gene3D" id="3.40.50.12780">
    <property type="entry name" value="N-terminal domain of ligase-like"/>
    <property type="match status" value="2"/>
</dbReference>
<feature type="domain" description="AMP-dependent synthetase/ligase" evidence="3">
    <location>
        <begin position="43"/>
        <end position="397"/>
    </location>
</feature>
<dbReference type="Proteomes" id="UP000077755">
    <property type="component" value="Chromosome 2"/>
</dbReference>
<dbReference type="InterPro" id="IPR042099">
    <property type="entry name" value="ANL_N_sf"/>
</dbReference>
<keyword evidence="2" id="KW-0587">Phenylpropanoid metabolism</keyword>
<name>A0AAF1AMU8_DAUCS</name>
<organism evidence="4 5">
    <name type="scientific">Daucus carota subsp. sativus</name>
    <name type="common">Carrot</name>
    <dbReference type="NCBI Taxonomy" id="79200"/>
    <lineage>
        <taxon>Eukaryota</taxon>
        <taxon>Viridiplantae</taxon>
        <taxon>Streptophyta</taxon>
        <taxon>Embryophyta</taxon>
        <taxon>Tracheophyta</taxon>
        <taxon>Spermatophyta</taxon>
        <taxon>Magnoliopsida</taxon>
        <taxon>eudicotyledons</taxon>
        <taxon>Gunneridae</taxon>
        <taxon>Pentapetalae</taxon>
        <taxon>asterids</taxon>
        <taxon>campanulids</taxon>
        <taxon>Apiales</taxon>
        <taxon>Apiaceae</taxon>
        <taxon>Apioideae</taxon>
        <taxon>Scandiceae</taxon>
        <taxon>Daucinae</taxon>
        <taxon>Daucus</taxon>
        <taxon>Daucus sect. Daucus</taxon>
    </lineage>
</organism>
<gene>
    <name evidence="4" type="ORF">DCAR_0205545</name>
</gene>
<dbReference type="AlphaFoldDB" id="A0AAF1AMU8"/>
<protein>
    <recommendedName>
        <fullName evidence="3">AMP-dependent synthetase/ligase domain-containing protein</fullName>
    </recommendedName>
</protein>
<evidence type="ECO:0000259" key="3">
    <source>
        <dbReference type="Pfam" id="PF00501"/>
    </source>
</evidence>
<dbReference type="GO" id="GO:0004467">
    <property type="term" value="F:long-chain fatty acid-CoA ligase activity"/>
    <property type="evidence" value="ECO:0007669"/>
    <property type="project" value="UniProtKB-ARBA"/>
</dbReference>
<evidence type="ECO:0000313" key="5">
    <source>
        <dbReference type="Proteomes" id="UP000077755"/>
    </source>
</evidence>
<reference evidence="4" key="1">
    <citation type="journal article" date="2016" name="Nat. Genet.">
        <title>A high-quality carrot genome assembly provides new insights into carotenoid accumulation and asterid genome evolution.</title>
        <authorList>
            <person name="Iorizzo M."/>
            <person name="Ellison S."/>
            <person name="Senalik D."/>
            <person name="Zeng P."/>
            <person name="Satapoomin P."/>
            <person name="Huang J."/>
            <person name="Bowman M."/>
            <person name="Iovene M."/>
            <person name="Sanseverino W."/>
            <person name="Cavagnaro P."/>
            <person name="Yildiz M."/>
            <person name="Macko-Podgorni A."/>
            <person name="Moranska E."/>
            <person name="Grzebelus E."/>
            <person name="Grzebelus D."/>
            <person name="Ashrafi H."/>
            <person name="Zheng Z."/>
            <person name="Cheng S."/>
            <person name="Spooner D."/>
            <person name="Van Deynze A."/>
            <person name="Simon P."/>
        </authorList>
    </citation>
    <scope>NUCLEOTIDE SEQUENCE</scope>
    <source>
        <tissue evidence="4">Leaf</tissue>
    </source>
</reference>
<reference evidence="4" key="2">
    <citation type="submission" date="2022-03" db="EMBL/GenBank/DDBJ databases">
        <title>Draft title - Genomic analysis of global carrot germplasm unveils the trajectory of domestication and the origin of high carotenoid orange carrot.</title>
        <authorList>
            <person name="Iorizzo M."/>
            <person name="Ellison S."/>
            <person name="Senalik D."/>
            <person name="Macko-Podgorni A."/>
            <person name="Grzebelus D."/>
            <person name="Bostan H."/>
            <person name="Rolling W."/>
            <person name="Curaba J."/>
            <person name="Simon P."/>
        </authorList>
    </citation>
    <scope>NUCLEOTIDE SEQUENCE</scope>
    <source>
        <tissue evidence="4">Leaf</tissue>
    </source>
</reference>
<dbReference type="GO" id="GO:0005783">
    <property type="term" value="C:endoplasmic reticulum"/>
    <property type="evidence" value="ECO:0007669"/>
    <property type="project" value="TreeGrafter"/>
</dbReference>
<evidence type="ECO:0000256" key="1">
    <source>
        <dbReference type="ARBA" id="ARBA00004930"/>
    </source>
</evidence>
<evidence type="ECO:0000256" key="2">
    <source>
        <dbReference type="ARBA" id="ARBA00023051"/>
    </source>
</evidence>
<dbReference type="InterPro" id="IPR020845">
    <property type="entry name" value="AMP-binding_CS"/>
</dbReference>